<dbReference type="Pfam" id="PF00391">
    <property type="entry name" value="PEP-utilizers"/>
    <property type="match status" value="1"/>
</dbReference>
<comment type="pathway">
    <text evidence="3">Carbohydrate biosynthesis; gluconeogenesis.</text>
</comment>
<dbReference type="GO" id="GO:0005524">
    <property type="term" value="F:ATP binding"/>
    <property type="evidence" value="ECO:0007669"/>
    <property type="project" value="UniProtKB-KW"/>
</dbReference>
<dbReference type="Proteomes" id="UP000461162">
    <property type="component" value="Unassembled WGS sequence"/>
</dbReference>
<feature type="domain" description="Pyruvate phosphate dikinase AMP/ATP-binding" evidence="16">
    <location>
        <begin position="139"/>
        <end position="442"/>
    </location>
</feature>
<evidence type="ECO:0000256" key="14">
    <source>
        <dbReference type="ARBA" id="ARBA00047700"/>
    </source>
</evidence>
<organism evidence="17 18">
    <name type="scientific">Pseudodesulfovibrio alkaliphilus</name>
    <dbReference type="NCBI Taxonomy" id="2661613"/>
    <lineage>
        <taxon>Bacteria</taxon>
        <taxon>Pseudomonadati</taxon>
        <taxon>Thermodesulfobacteriota</taxon>
        <taxon>Desulfovibrionia</taxon>
        <taxon>Desulfovibrionales</taxon>
        <taxon>Desulfovibrionaceae</taxon>
    </lineage>
</organism>
<keyword evidence="10" id="KW-0418">Kinase</keyword>
<dbReference type="GO" id="GO:0006094">
    <property type="term" value="P:gluconeogenesis"/>
    <property type="evidence" value="ECO:0007669"/>
    <property type="project" value="UniProtKB-UniPathway"/>
</dbReference>
<keyword evidence="8" id="KW-0479">Metal-binding</keyword>
<dbReference type="SUPFAM" id="SSF56059">
    <property type="entry name" value="Glutathione synthetase ATP-binding domain-like"/>
    <property type="match status" value="1"/>
</dbReference>
<evidence type="ECO:0000256" key="10">
    <source>
        <dbReference type="ARBA" id="ARBA00022777"/>
    </source>
</evidence>
<gene>
    <name evidence="17" type="ORF">GKC30_08170</name>
</gene>
<evidence type="ECO:0000256" key="3">
    <source>
        <dbReference type="ARBA" id="ARBA00004742"/>
    </source>
</evidence>
<dbReference type="Gene3D" id="3.30.470.20">
    <property type="entry name" value="ATP-grasp fold, B domain"/>
    <property type="match status" value="1"/>
</dbReference>
<dbReference type="PANTHER" id="PTHR43030">
    <property type="entry name" value="PHOSPHOENOLPYRUVATE SYNTHASE"/>
    <property type="match status" value="1"/>
</dbReference>
<sequence length="865" mass="94885">MATFWNRLSRLIGLSSPEEDEALEQALRLDFRRRCALFRQLVNSNNRALEVMSDMEEMLRGGKPFGLPQVRGMCAQATANVFKMIRCLEGMTDGRHNALYDRLRAVQQEIGRHVEGGREPVPGPLVLSLAAIGAADAGEVGPKMANLGELGRIGLDVPGGFVITASGFRRFFEDAGLSAEIEGIIRERQVDRLDARYALSSTIQELIVAAPLPDELVQAIEEQCQALADAYGDEVRLAVRSSALGEDLPDASFAGQYRTELGVRLDQVVRSYKEVVASKYGVAAMTYRWNRGIPDEGMAVCVGCLPMVDASAGGVVYSRDPVHPADRRLVVHAVPGLPTAVVDGNVQADRYLVSRDDPMCIEESHVPRKRSMAQLDAMEGVVHVPLQDSEAEASALSPQAIIDLAGKTLAVERHFGQPQDVEWVVDRQGTLIFLQARPMTGHMPMVPEPQDEPDLPLLLDGGEPASPGAACGPVFVVRKNADAFSFPEGAVLVAAQALPRWAPLLPRAAAVVAETGSAAGHLANVAREFDVPAVFGLENAISALDGNQMITVDGTHGRIFSGCAEELLASQAAKGPDFMLGSPVMNTLASVARHIVPLTLLDPESPDFRPEFCRTLHDITRFCHEKSVGELFSADSGPVRKRLAKQLRYNGRPLKYWLIDLGNGFTDPPQDRYIDFENIASRPLHVLWEGMTAKEWSGPPVLDARGFASIISQAASNRDIEPAMASSFEVKNYFMITDTFLSLQSRFGFHFCTLEALIGEIADENYVSFRFKGGAADQDRRILRAELVADLLEEHGFRTELRQDALLARAEALPSAELEEKLKILGFVMIHTKQLDMVMKNREMARVYEQRLRRDLTAMISKARQ</sequence>
<evidence type="ECO:0000256" key="6">
    <source>
        <dbReference type="ARBA" id="ARBA00021623"/>
    </source>
</evidence>
<dbReference type="EMBL" id="WODC01000004">
    <property type="protein sequence ID" value="MUM77605.1"/>
    <property type="molecule type" value="Genomic_DNA"/>
</dbReference>
<dbReference type="PANTHER" id="PTHR43030:SF1">
    <property type="entry name" value="PHOSPHOENOLPYRUVATE SYNTHASE"/>
    <property type="match status" value="1"/>
</dbReference>
<dbReference type="Gene3D" id="3.30.1490.20">
    <property type="entry name" value="ATP-grasp fold, A domain"/>
    <property type="match status" value="1"/>
</dbReference>
<comment type="function">
    <text evidence="2">Catalyzes the phosphorylation of pyruvate to phosphoenolpyruvate.</text>
</comment>
<dbReference type="EC" id="2.7.9.2" evidence="5"/>
<reference evidence="17 18" key="1">
    <citation type="submission" date="2019-11" db="EMBL/GenBank/DDBJ databases">
        <title>Pseudodesulfovibrio alkaliphilus, sp. nov., an alkaliphilic sulfate-reducing bacteria from mud volcano of Taman peninsula, Russia.</title>
        <authorList>
            <person name="Frolova A."/>
            <person name="Merkel A.Y."/>
            <person name="Slobodkin A.I."/>
        </authorList>
    </citation>
    <scope>NUCLEOTIDE SEQUENCE [LARGE SCALE GENOMIC DNA]</scope>
    <source>
        <strain evidence="17 18">F-1</strain>
    </source>
</reference>
<evidence type="ECO:0000256" key="9">
    <source>
        <dbReference type="ARBA" id="ARBA00022741"/>
    </source>
</evidence>
<feature type="domain" description="PEP-utilising enzyme mobile" evidence="15">
    <location>
        <begin position="486"/>
        <end position="557"/>
    </location>
</feature>
<keyword evidence="18" id="KW-1185">Reference proteome</keyword>
<dbReference type="AlphaFoldDB" id="A0A7K1KNE6"/>
<comment type="caution">
    <text evidence="17">The sequence shown here is derived from an EMBL/GenBank/DDBJ whole genome shotgun (WGS) entry which is preliminary data.</text>
</comment>
<keyword evidence="9" id="KW-0547">Nucleotide-binding</keyword>
<dbReference type="InterPro" id="IPR036637">
    <property type="entry name" value="Phosphohistidine_dom_sf"/>
</dbReference>
<dbReference type="InterPro" id="IPR008279">
    <property type="entry name" value="PEP-util_enz_mobile_dom"/>
</dbReference>
<dbReference type="InterPro" id="IPR002192">
    <property type="entry name" value="PPDK_AMP/ATP-bd"/>
</dbReference>
<dbReference type="Pfam" id="PF01326">
    <property type="entry name" value="PPDK_N"/>
    <property type="match status" value="1"/>
</dbReference>
<comment type="cofactor">
    <cofactor evidence="1">
        <name>Mg(2+)</name>
        <dbReference type="ChEBI" id="CHEBI:18420"/>
    </cofactor>
</comment>
<evidence type="ECO:0000259" key="16">
    <source>
        <dbReference type="Pfam" id="PF01326"/>
    </source>
</evidence>
<evidence type="ECO:0000259" key="15">
    <source>
        <dbReference type="Pfam" id="PF00391"/>
    </source>
</evidence>
<dbReference type="InterPro" id="IPR013815">
    <property type="entry name" value="ATP_grasp_subdomain_1"/>
</dbReference>
<dbReference type="RefSeq" id="WP_155933898.1">
    <property type="nucleotide sequence ID" value="NZ_WODC01000004.1"/>
</dbReference>
<evidence type="ECO:0000256" key="7">
    <source>
        <dbReference type="ARBA" id="ARBA00022679"/>
    </source>
</evidence>
<keyword evidence="11" id="KW-0067">ATP-binding</keyword>
<evidence type="ECO:0000256" key="5">
    <source>
        <dbReference type="ARBA" id="ARBA00011996"/>
    </source>
</evidence>
<evidence type="ECO:0000313" key="18">
    <source>
        <dbReference type="Proteomes" id="UP000461162"/>
    </source>
</evidence>
<evidence type="ECO:0000256" key="2">
    <source>
        <dbReference type="ARBA" id="ARBA00002988"/>
    </source>
</evidence>
<dbReference type="UniPathway" id="UPA00138"/>
<keyword evidence="17" id="KW-0670">Pyruvate</keyword>
<evidence type="ECO:0000256" key="8">
    <source>
        <dbReference type="ARBA" id="ARBA00022723"/>
    </source>
</evidence>
<comment type="catalytic activity">
    <reaction evidence="14">
        <text>pyruvate + ATP + H2O = phosphoenolpyruvate + AMP + phosphate + 2 H(+)</text>
        <dbReference type="Rhea" id="RHEA:11364"/>
        <dbReference type="ChEBI" id="CHEBI:15361"/>
        <dbReference type="ChEBI" id="CHEBI:15377"/>
        <dbReference type="ChEBI" id="CHEBI:15378"/>
        <dbReference type="ChEBI" id="CHEBI:30616"/>
        <dbReference type="ChEBI" id="CHEBI:43474"/>
        <dbReference type="ChEBI" id="CHEBI:58702"/>
        <dbReference type="ChEBI" id="CHEBI:456215"/>
        <dbReference type="EC" id="2.7.9.2"/>
    </reaction>
</comment>
<evidence type="ECO:0000256" key="13">
    <source>
        <dbReference type="ARBA" id="ARBA00033470"/>
    </source>
</evidence>
<dbReference type="Gene3D" id="3.50.30.10">
    <property type="entry name" value="Phosphohistidine domain"/>
    <property type="match status" value="1"/>
</dbReference>
<accession>A0A7K1KNE6</accession>
<dbReference type="InterPro" id="IPR006319">
    <property type="entry name" value="PEP_synth"/>
</dbReference>
<dbReference type="SUPFAM" id="SSF52009">
    <property type="entry name" value="Phosphohistidine domain"/>
    <property type="match status" value="1"/>
</dbReference>
<keyword evidence="7" id="KW-0808">Transferase</keyword>
<evidence type="ECO:0000256" key="1">
    <source>
        <dbReference type="ARBA" id="ARBA00001946"/>
    </source>
</evidence>
<evidence type="ECO:0000256" key="4">
    <source>
        <dbReference type="ARBA" id="ARBA00007837"/>
    </source>
</evidence>
<dbReference type="GO" id="GO:0046872">
    <property type="term" value="F:metal ion binding"/>
    <property type="evidence" value="ECO:0007669"/>
    <property type="project" value="UniProtKB-KW"/>
</dbReference>
<protein>
    <recommendedName>
        <fullName evidence="6">Phosphoenolpyruvate synthase</fullName>
        <ecNumber evidence="5">2.7.9.2</ecNumber>
    </recommendedName>
    <alternativeName>
        <fullName evidence="13">Pyruvate, water dikinase</fullName>
    </alternativeName>
</protein>
<evidence type="ECO:0000256" key="11">
    <source>
        <dbReference type="ARBA" id="ARBA00022840"/>
    </source>
</evidence>
<evidence type="ECO:0000313" key="17">
    <source>
        <dbReference type="EMBL" id="MUM77605.1"/>
    </source>
</evidence>
<name>A0A7K1KNE6_9BACT</name>
<evidence type="ECO:0000256" key="12">
    <source>
        <dbReference type="ARBA" id="ARBA00022842"/>
    </source>
</evidence>
<keyword evidence="12" id="KW-0460">Magnesium</keyword>
<dbReference type="GO" id="GO:0008986">
    <property type="term" value="F:pyruvate, water dikinase activity"/>
    <property type="evidence" value="ECO:0007669"/>
    <property type="project" value="UniProtKB-EC"/>
</dbReference>
<proteinExistence type="inferred from homology"/>
<comment type="similarity">
    <text evidence="4">Belongs to the PEP-utilizing enzyme family.</text>
</comment>